<reference evidence="5" key="2">
    <citation type="submission" date="2023-05" db="EMBL/GenBank/DDBJ databases">
        <authorList>
            <consortium name="Lawrence Berkeley National Laboratory"/>
            <person name="Steindorff A."/>
            <person name="Hensen N."/>
            <person name="Bonometti L."/>
            <person name="Westerberg I."/>
            <person name="Brannstrom I.O."/>
            <person name="Guillou S."/>
            <person name="Cros-Aarteil S."/>
            <person name="Calhoun S."/>
            <person name="Haridas S."/>
            <person name="Kuo A."/>
            <person name="Mondo S."/>
            <person name="Pangilinan J."/>
            <person name="Riley R."/>
            <person name="Labutti K."/>
            <person name="Andreopoulos B."/>
            <person name="Lipzen A."/>
            <person name="Chen C."/>
            <person name="Yanf M."/>
            <person name="Daum C."/>
            <person name="Ng V."/>
            <person name="Clum A."/>
            <person name="Ohm R."/>
            <person name="Martin F."/>
            <person name="Silar P."/>
            <person name="Natvig D."/>
            <person name="Lalanne C."/>
            <person name="Gautier V."/>
            <person name="Ament-Velasquez S.L."/>
            <person name="Kruys A."/>
            <person name="Hutchinson M.I."/>
            <person name="Powell A.J."/>
            <person name="Barry K."/>
            <person name="Miller A.N."/>
            <person name="Grigoriev I.V."/>
            <person name="Debuchy R."/>
            <person name="Gladieux P."/>
            <person name="Thoren M.H."/>
            <person name="Johannesson H."/>
        </authorList>
    </citation>
    <scope>NUCLEOTIDE SEQUENCE</scope>
    <source>
        <strain evidence="5">CBS 731.68</strain>
    </source>
</reference>
<evidence type="ECO:0000256" key="2">
    <source>
        <dbReference type="PROSITE-ProRule" id="PRU00358"/>
    </source>
</evidence>
<comment type="subcellular location">
    <subcellularLocation>
        <location evidence="2">Nucleus</location>
    </subcellularLocation>
</comment>
<sequence>MAAIYDKFERVNWGANSNTATTNANDHRSARQAGPAPVPNAVVTRAPAPAQAANQAIRDSKGRRLPPANKPDAEVFGHNGLNPMRLVATPDHGALPWAQGSAYNGIFGNPTDGAYSIVVSGKNNTYHDLDRDDGDTLVYSADNPIGVNANNNVAFEQSSDTTALRRSRLTRRPLKMLRSAAGRNGNRKWAPYVGIIYDELYRVVEELQESNGQSGTVVKSQLRREPNQMPLATIRDTVPTRQQSIDDLKVKTKEIMELRRDQWQRAEALSEQYKRRQGGRV</sequence>
<evidence type="ECO:0000313" key="6">
    <source>
        <dbReference type="Proteomes" id="UP001302602"/>
    </source>
</evidence>
<dbReference type="InterPro" id="IPR036987">
    <property type="entry name" value="SRA-YDG_sf"/>
</dbReference>
<feature type="region of interest" description="Disordered" evidence="3">
    <location>
        <begin position="16"/>
        <end position="40"/>
    </location>
</feature>
<dbReference type="SUPFAM" id="SSF88697">
    <property type="entry name" value="PUA domain-like"/>
    <property type="match status" value="1"/>
</dbReference>
<dbReference type="Pfam" id="PF02182">
    <property type="entry name" value="SAD_SRA"/>
    <property type="match status" value="1"/>
</dbReference>
<organism evidence="5 6">
    <name type="scientific">Parathielavia appendiculata</name>
    <dbReference type="NCBI Taxonomy" id="2587402"/>
    <lineage>
        <taxon>Eukaryota</taxon>
        <taxon>Fungi</taxon>
        <taxon>Dikarya</taxon>
        <taxon>Ascomycota</taxon>
        <taxon>Pezizomycotina</taxon>
        <taxon>Sordariomycetes</taxon>
        <taxon>Sordariomycetidae</taxon>
        <taxon>Sordariales</taxon>
        <taxon>Chaetomiaceae</taxon>
        <taxon>Parathielavia</taxon>
    </lineage>
</organism>
<dbReference type="GeneID" id="87828198"/>
<dbReference type="RefSeq" id="XP_062644271.1">
    <property type="nucleotide sequence ID" value="XM_062791429.1"/>
</dbReference>
<dbReference type="SMART" id="SM00466">
    <property type="entry name" value="SRA"/>
    <property type="match status" value="1"/>
</dbReference>
<evidence type="ECO:0000313" key="5">
    <source>
        <dbReference type="EMBL" id="KAK4120500.1"/>
    </source>
</evidence>
<comment type="caution">
    <text evidence="5">The sequence shown here is derived from an EMBL/GenBank/DDBJ whole genome shotgun (WGS) entry which is preliminary data.</text>
</comment>
<dbReference type="Gene3D" id="2.30.280.10">
    <property type="entry name" value="SRA-YDG"/>
    <property type="match status" value="1"/>
</dbReference>
<dbReference type="InterPro" id="IPR015947">
    <property type="entry name" value="PUA-like_sf"/>
</dbReference>
<evidence type="ECO:0000256" key="1">
    <source>
        <dbReference type="ARBA" id="ARBA00023242"/>
    </source>
</evidence>
<proteinExistence type="predicted"/>
<dbReference type="PROSITE" id="PS51015">
    <property type="entry name" value="YDG"/>
    <property type="match status" value="1"/>
</dbReference>
<dbReference type="GO" id="GO:0005634">
    <property type="term" value="C:nucleus"/>
    <property type="evidence" value="ECO:0007669"/>
    <property type="project" value="UniProtKB-SubCell"/>
</dbReference>
<dbReference type="Proteomes" id="UP001302602">
    <property type="component" value="Unassembled WGS sequence"/>
</dbReference>
<keyword evidence="6" id="KW-1185">Reference proteome</keyword>
<dbReference type="InterPro" id="IPR045134">
    <property type="entry name" value="UHRF1/2-like"/>
</dbReference>
<accession>A0AAN6Z000</accession>
<keyword evidence="1 2" id="KW-0539">Nucleus</keyword>
<name>A0AAN6Z000_9PEZI</name>
<dbReference type="GO" id="GO:0044027">
    <property type="term" value="P:negative regulation of gene expression via chromosomal CpG island methylation"/>
    <property type="evidence" value="ECO:0007669"/>
    <property type="project" value="TreeGrafter"/>
</dbReference>
<evidence type="ECO:0000259" key="4">
    <source>
        <dbReference type="PROSITE" id="PS51015"/>
    </source>
</evidence>
<dbReference type="AlphaFoldDB" id="A0AAN6Z000"/>
<dbReference type="InterPro" id="IPR003105">
    <property type="entry name" value="SRA_YDG"/>
</dbReference>
<dbReference type="PANTHER" id="PTHR14140">
    <property type="entry name" value="E3 UBIQUITIN-PROTEIN LIGASE UHRF-RELATED"/>
    <property type="match status" value="1"/>
</dbReference>
<reference evidence="5" key="1">
    <citation type="journal article" date="2023" name="Mol. Phylogenet. Evol.">
        <title>Genome-scale phylogeny and comparative genomics of the fungal order Sordariales.</title>
        <authorList>
            <person name="Hensen N."/>
            <person name="Bonometti L."/>
            <person name="Westerberg I."/>
            <person name="Brannstrom I.O."/>
            <person name="Guillou S."/>
            <person name="Cros-Aarteil S."/>
            <person name="Calhoun S."/>
            <person name="Haridas S."/>
            <person name="Kuo A."/>
            <person name="Mondo S."/>
            <person name="Pangilinan J."/>
            <person name="Riley R."/>
            <person name="LaButti K."/>
            <person name="Andreopoulos B."/>
            <person name="Lipzen A."/>
            <person name="Chen C."/>
            <person name="Yan M."/>
            <person name="Daum C."/>
            <person name="Ng V."/>
            <person name="Clum A."/>
            <person name="Steindorff A."/>
            <person name="Ohm R.A."/>
            <person name="Martin F."/>
            <person name="Silar P."/>
            <person name="Natvig D.O."/>
            <person name="Lalanne C."/>
            <person name="Gautier V."/>
            <person name="Ament-Velasquez S.L."/>
            <person name="Kruys A."/>
            <person name="Hutchinson M.I."/>
            <person name="Powell A.J."/>
            <person name="Barry K."/>
            <person name="Miller A.N."/>
            <person name="Grigoriev I.V."/>
            <person name="Debuchy R."/>
            <person name="Gladieux P."/>
            <person name="Hiltunen Thoren M."/>
            <person name="Johannesson H."/>
        </authorList>
    </citation>
    <scope>NUCLEOTIDE SEQUENCE</scope>
    <source>
        <strain evidence="5">CBS 731.68</strain>
    </source>
</reference>
<feature type="domain" description="YDG" evidence="4">
    <location>
        <begin position="76"/>
        <end position="224"/>
    </location>
</feature>
<gene>
    <name evidence="5" type="ORF">N657DRAFT_636497</name>
</gene>
<dbReference type="GO" id="GO:0016567">
    <property type="term" value="P:protein ubiquitination"/>
    <property type="evidence" value="ECO:0007669"/>
    <property type="project" value="TreeGrafter"/>
</dbReference>
<dbReference type="GO" id="GO:0061630">
    <property type="term" value="F:ubiquitin protein ligase activity"/>
    <property type="evidence" value="ECO:0007669"/>
    <property type="project" value="TreeGrafter"/>
</dbReference>
<dbReference type="PANTHER" id="PTHR14140:SF27">
    <property type="entry name" value="OS04G0289800 PROTEIN"/>
    <property type="match status" value="1"/>
</dbReference>
<evidence type="ECO:0000256" key="3">
    <source>
        <dbReference type="SAM" id="MobiDB-lite"/>
    </source>
</evidence>
<dbReference type="EMBL" id="MU853238">
    <property type="protein sequence ID" value="KAK4120500.1"/>
    <property type="molecule type" value="Genomic_DNA"/>
</dbReference>
<protein>
    <recommendedName>
        <fullName evidence="4">YDG domain-containing protein</fullName>
    </recommendedName>
</protein>